<dbReference type="InParanoid" id="A0A165DL59"/>
<dbReference type="AlphaFoldDB" id="A0A165DL59"/>
<dbReference type="RefSeq" id="XP_040762865.1">
    <property type="nucleotide sequence ID" value="XM_040912765.1"/>
</dbReference>
<feature type="transmembrane region" description="Helical" evidence="1">
    <location>
        <begin position="337"/>
        <end position="358"/>
    </location>
</feature>
<reference evidence="2 3" key="1">
    <citation type="journal article" date="2016" name="Mol. Biol. Evol.">
        <title>Comparative Genomics of Early-Diverging Mushroom-Forming Fungi Provides Insights into the Origins of Lignocellulose Decay Capabilities.</title>
        <authorList>
            <person name="Nagy L.G."/>
            <person name="Riley R."/>
            <person name="Tritt A."/>
            <person name="Adam C."/>
            <person name="Daum C."/>
            <person name="Floudas D."/>
            <person name="Sun H."/>
            <person name="Yadav J.S."/>
            <person name="Pangilinan J."/>
            <person name="Larsson K.H."/>
            <person name="Matsuura K."/>
            <person name="Barry K."/>
            <person name="Labutti K."/>
            <person name="Kuo R."/>
            <person name="Ohm R.A."/>
            <person name="Bhattacharya S.S."/>
            <person name="Shirouzu T."/>
            <person name="Yoshinaga Y."/>
            <person name="Martin F.M."/>
            <person name="Grigoriev I.V."/>
            <person name="Hibbett D.S."/>
        </authorList>
    </citation>
    <scope>NUCLEOTIDE SEQUENCE [LARGE SCALE GENOMIC DNA]</scope>
    <source>
        <strain evidence="2 3">93-53</strain>
    </source>
</reference>
<dbReference type="Proteomes" id="UP000076871">
    <property type="component" value="Unassembled WGS sequence"/>
</dbReference>
<gene>
    <name evidence="2" type="ORF">LAESUDRAFT_760573</name>
</gene>
<dbReference type="STRING" id="1314785.A0A165DL59"/>
<keyword evidence="1" id="KW-1133">Transmembrane helix</keyword>
<name>A0A165DL59_9APHY</name>
<evidence type="ECO:0000313" key="2">
    <source>
        <dbReference type="EMBL" id="KZT05125.1"/>
    </source>
</evidence>
<keyword evidence="1" id="KW-0812">Transmembrane</keyword>
<dbReference type="OrthoDB" id="2803850at2759"/>
<keyword evidence="3" id="KW-1185">Reference proteome</keyword>
<dbReference type="GeneID" id="63829793"/>
<organism evidence="2 3">
    <name type="scientific">Laetiporus sulphureus 93-53</name>
    <dbReference type="NCBI Taxonomy" id="1314785"/>
    <lineage>
        <taxon>Eukaryota</taxon>
        <taxon>Fungi</taxon>
        <taxon>Dikarya</taxon>
        <taxon>Basidiomycota</taxon>
        <taxon>Agaricomycotina</taxon>
        <taxon>Agaricomycetes</taxon>
        <taxon>Polyporales</taxon>
        <taxon>Laetiporus</taxon>
    </lineage>
</organism>
<protein>
    <submittedName>
        <fullName evidence="2">Uncharacterized protein</fullName>
    </submittedName>
</protein>
<evidence type="ECO:0000256" key="1">
    <source>
        <dbReference type="SAM" id="Phobius"/>
    </source>
</evidence>
<sequence length="432" mass="46791">MDTSDQSDALPVNLTAGMPQIDYLTGPDVNGSWSTAIQLLPYLSIVGNQSTLGLANPTLYDILDPNDGVGNTTVNATTAEVECFNVPNTTATSSNVLGEEYYWKANAIYDNYDMTFFFWGILDSGRVIHDTWFDPNLHTGLPLGRNAVFLTTFDVVDSQGNAGSYVSGYNYTNLQVIGCTLSWTPTKAIVDTGSRYVLAIEPGRAINRSSAWSEWKPGLQNSTDQREDLQADVWASMLDDPINGAYYNGYALPNANGEPLPTSQIDEYIMTALGQPLGGNVTLTQFENTLSDLSASVFWASVHLLPSGQPGNDTSIVRGSTVVAQTVSRLNINPIPLFFGFVASVLLLVLAIFLTYGATKASYMLDGMGPLHVIWLTAEHADLRKRIASVGEPATSDLRRAGMLETISLDHGASNVTLVDVEYTRVDGKDNE</sequence>
<proteinExistence type="predicted"/>
<keyword evidence="1" id="KW-0472">Membrane</keyword>
<evidence type="ECO:0000313" key="3">
    <source>
        <dbReference type="Proteomes" id="UP000076871"/>
    </source>
</evidence>
<accession>A0A165DL59</accession>
<dbReference type="EMBL" id="KV427632">
    <property type="protein sequence ID" value="KZT05125.1"/>
    <property type="molecule type" value="Genomic_DNA"/>
</dbReference>